<dbReference type="InterPro" id="IPR011992">
    <property type="entry name" value="EF-hand-dom_pair"/>
</dbReference>
<evidence type="ECO:0000256" key="2">
    <source>
        <dbReference type="ARBA" id="ARBA00022448"/>
    </source>
</evidence>
<feature type="chain" id="PRO_5041305791" description="EF-hand domain-containing protein" evidence="9">
    <location>
        <begin position="25"/>
        <end position="558"/>
    </location>
</feature>
<dbReference type="SUPFAM" id="SSF47473">
    <property type="entry name" value="EF-hand"/>
    <property type="match status" value="1"/>
</dbReference>
<name>A0AA41VS78_PAPNU</name>
<feature type="transmembrane region" description="Helical" evidence="8">
    <location>
        <begin position="216"/>
        <end position="239"/>
    </location>
</feature>
<gene>
    <name evidence="11" type="ORF">MKW94_023017</name>
</gene>
<evidence type="ECO:0000256" key="5">
    <source>
        <dbReference type="ARBA" id="ARBA00022989"/>
    </source>
</evidence>
<evidence type="ECO:0000313" key="11">
    <source>
        <dbReference type="EMBL" id="MCL7046511.1"/>
    </source>
</evidence>
<dbReference type="AlphaFoldDB" id="A0AA41VS78"/>
<feature type="transmembrane region" description="Helical" evidence="8">
    <location>
        <begin position="245"/>
        <end position="267"/>
    </location>
</feature>
<dbReference type="Pfam" id="PF13499">
    <property type="entry name" value="EF-hand_7"/>
    <property type="match status" value="1"/>
</dbReference>
<dbReference type="GO" id="GO:0006874">
    <property type="term" value="P:intracellular calcium ion homeostasis"/>
    <property type="evidence" value="ECO:0007669"/>
    <property type="project" value="TreeGrafter"/>
</dbReference>
<dbReference type="GO" id="GO:0005509">
    <property type="term" value="F:calcium ion binding"/>
    <property type="evidence" value="ECO:0007669"/>
    <property type="project" value="InterPro"/>
</dbReference>
<evidence type="ECO:0000313" key="12">
    <source>
        <dbReference type="Proteomes" id="UP001177140"/>
    </source>
</evidence>
<dbReference type="Pfam" id="PF01699">
    <property type="entry name" value="Na_Ca_ex"/>
    <property type="match status" value="1"/>
</dbReference>
<feature type="transmembrane region" description="Helical" evidence="8">
    <location>
        <begin position="505"/>
        <end position="523"/>
    </location>
</feature>
<evidence type="ECO:0000256" key="8">
    <source>
        <dbReference type="SAM" id="Phobius"/>
    </source>
</evidence>
<keyword evidence="5 8" id="KW-1133">Transmembrane helix</keyword>
<comment type="caution">
    <text evidence="11">The sequence shown here is derived from an EMBL/GenBank/DDBJ whole genome shotgun (WGS) entry which is preliminary data.</text>
</comment>
<feature type="transmembrane region" description="Helical" evidence="8">
    <location>
        <begin position="434"/>
        <end position="453"/>
    </location>
</feature>
<feature type="transmembrane region" description="Helical" evidence="8">
    <location>
        <begin position="465"/>
        <end position="498"/>
    </location>
</feature>
<keyword evidence="7 8" id="KW-0472">Membrane</keyword>
<feature type="transmembrane region" description="Helical" evidence="8">
    <location>
        <begin position="114"/>
        <end position="135"/>
    </location>
</feature>
<feature type="transmembrane region" description="Helical" evidence="8">
    <location>
        <begin position="155"/>
        <end position="183"/>
    </location>
</feature>
<evidence type="ECO:0000256" key="6">
    <source>
        <dbReference type="ARBA" id="ARBA00023065"/>
    </source>
</evidence>
<keyword evidence="3" id="KW-0050">Antiport</keyword>
<dbReference type="GO" id="GO:0015369">
    <property type="term" value="F:calcium:proton antiporter activity"/>
    <property type="evidence" value="ECO:0007669"/>
    <property type="project" value="TreeGrafter"/>
</dbReference>
<dbReference type="CDD" id="cd00051">
    <property type="entry name" value="EFh"/>
    <property type="match status" value="1"/>
</dbReference>
<keyword evidence="12" id="KW-1185">Reference proteome</keyword>
<dbReference type="InterPro" id="IPR002048">
    <property type="entry name" value="EF_hand_dom"/>
</dbReference>
<organism evidence="11 12">
    <name type="scientific">Papaver nudicaule</name>
    <name type="common">Iceland poppy</name>
    <dbReference type="NCBI Taxonomy" id="74823"/>
    <lineage>
        <taxon>Eukaryota</taxon>
        <taxon>Viridiplantae</taxon>
        <taxon>Streptophyta</taxon>
        <taxon>Embryophyta</taxon>
        <taxon>Tracheophyta</taxon>
        <taxon>Spermatophyta</taxon>
        <taxon>Magnoliopsida</taxon>
        <taxon>Ranunculales</taxon>
        <taxon>Papaveraceae</taxon>
        <taxon>Papaveroideae</taxon>
        <taxon>Papaver</taxon>
    </lineage>
</organism>
<dbReference type="Gene3D" id="1.10.238.10">
    <property type="entry name" value="EF-hand"/>
    <property type="match status" value="1"/>
</dbReference>
<protein>
    <recommendedName>
        <fullName evidence="10">EF-hand domain-containing protein</fullName>
    </recommendedName>
</protein>
<evidence type="ECO:0000256" key="4">
    <source>
        <dbReference type="ARBA" id="ARBA00022692"/>
    </source>
</evidence>
<dbReference type="SMART" id="SM00054">
    <property type="entry name" value="EFh"/>
    <property type="match status" value="2"/>
</dbReference>
<proteinExistence type="predicted"/>
<dbReference type="GO" id="GO:0016020">
    <property type="term" value="C:membrane"/>
    <property type="evidence" value="ECO:0007669"/>
    <property type="project" value="InterPro"/>
</dbReference>
<keyword evidence="4 8" id="KW-0812">Transmembrane</keyword>
<dbReference type="PANTHER" id="PTHR31503:SF36">
    <property type="entry name" value="SODIUM_CALCIUM EXCHANGER MEMBRANE REGION DOMAIN-CONTAINING PROTEIN"/>
    <property type="match status" value="1"/>
</dbReference>
<evidence type="ECO:0000256" key="9">
    <source>
        <dbReference type="SAM" id="SignalP"/>
    </source>
</evidence>
<dbReference type="InterPro" id="IPR004713">
    <property type="entry name" value="CaH_exchang"/>
</dbReference>
<reference evidence="11" key="1">
    <citation type="submission" date="2022-03" db="EMBL/GenBank/DDBJ databases">
        <title>A functionally conserved STORR gene fusion in Papaver species that diverged 16.8 million years ago.</title>
        <authorList>
            <person name="Catania T."/>
        </authorList>
    </citation>
    <scope>NUCLEOTIDE SEQUENCE</scope>
    <source>
        <strain evidence="11">S-191538</strain>
    </source>
</reference>
<keyword evidence="2" id="KW-0813">Transport</keyword>
<feature type="transmembrane region" description="Helical" evidence="8">
    <location>
        <begin position="529"/>
        <end position="551"/>
    </location>
</feature>
<keyword evidence="6" id="KW-0406">Ion transport</keyword>
<feature type="transmembrane region" description="Helical" evidence="8">
    <location>
        <begin position="87"/>
        <end position="107"/>
    </location>
</feature>
<dbReference type="EMBL" id="JAJJMA010282068">
    <property type="protein sequence ID" value="MCL7046511.1"/>
    <property type="molecule type" value="Genomic_DNA"/>
</dbReference>
<dbReference type="PANTHER" id="PTHR31503">
    <property type="entry name" value="VACUOLAR CALCIUM ION TRANSPORTER"/>
    <property type="match status" value="1"/>
</dbReference>
<feature type="signal peptide" evidence="9">
    <location>
        <begin position="1"/>
        <end position="24"/>
    </location>
</feature>
<evidence type="ECO:0000256" key="7">
    <source>
        <dbReference type="ARBA" id="ARBA00023136"/>
    </source>
</evidence>
<evidence type="ECO:0000256" key="3">
    <source>
        <dbReference type="ARBA" id="ARBA00022449"/>
    </source>
</evidence>
<dbReference type="PROSITE" id="PS50222">
    <property type="entry name" value="EF_HAND_2"/>
    <property type="match status" value="2"/>
</dbReference>
<feature type="domain" description="EF-hand" evidence="10">
    <location>
        <begin position="305"/>
        <end position="340"/>
    </location>
</feature>
<keyword evidence="9" id="KW-0732">Signal</keyword>
<dbReference type="Proteomes" id="UP001177140">
    <property type="component" value="Unassembled WGS sequence"/>
</dbReference>
<dbReference type="GO" id="GO:0012505">
    <property type="term" value="C:endomembrane system"/>
    <property type="evidence" value="ECO:0007669"/>
    <property type="project" value="UniProtKB-SubCell"/>
</dbReference>
<feature type="domain" description="EF-hand" evidence="10">
    <location>
        <begin position="345"/>
        <end position="380"/>
    </location>
</feature>
<sequence length="558" mass="60948">MAENSKSFLFFLFTVFLLTGQTQSRIISKLSSPTSFESGLVSDGLTDNVEKQDSFLSLNTLVSSSNSNKAEETCEQSYGFLPCTTTAMGNLFLIVVYGYLMFTAASFLSNGSELLLEILGPGIIGGLFLPVLGALPDALLILVSGLSGSTEVAQSQVLVGMGLLAGSTVMLLTVLWGSCVIIGKCDIEDSRARDSKDTRGLSLTESGVSTDIWTSYAARIMAVSIIPFVIVQLPAIFHTHSGRRLAVLISLIVAVTLLISYCVFQIFQPWIQERKMAYAKHKHVIAGLLKHMHGLDRFLTDDGEPDEEVIRKLFRTIDGNGDAYLSDAELRALIIGIRFDEIDLNKDEAVEKLLRDFDTSGDSQVDEKEFVEGISKWLQEAKRSVRSANSSTPGASDLVTHFHRQTKEEHDLLGNQGDEAEEGAEKSKFTSYKAVGMLLLGAAIAAAVADPLVDVVDNFSTATSIPSFFISFIALPIYGAVTMNNILCLSVFLALVYVRHLTWDFSAEVLVILIVCVVMGLFGSFRTTFPLWTCSIAFLLYPFSLALVYVLDYVLGWS</sequence>
<evidence type="ECO:0000259" key="10">
    <source>
        <dbReference type="PROSITE" id="PS50222"/>
    </source>
</evidence>
<dbReference type="InterPro" id="IPR004837">
    <property type="entry name" value="NaCa_Exmemb"/>
</dbReference>
<comment type="subcellular location">
    <subcellularLocation>
        <location evidence="1">Endomembrane system</location>
        <topology evidence="1">Multi-pass membrane protein</topology>
    </subcellularLocation>
</comment>
<evidence type="ECO:0000256" key="1">
    <source>
        <dbReference type="ARBA" id="ARBA00004127"/>
    </source>
</evidence>
<accession>A0AA41VS78</accession>